<dbReference type="EMBL" id="KI658586">
    <property type="protein sequence ID" value="ETN82058.1"/>
    <property type="molecule type" value="Genomic_DNA"/>
</dbReference>
<evidence type="ECO:0000259" key="2">
    <source>
        <dbReference type="Pfam" id="PF01431"/>
    </source>
</evidence>
<dbReference type="Pfam" id="PF01431">
    <property type="entry name" value="Peptidase_M13"/>
    <property type="match status" value="1"/>
</dbReference>
<protein>
    <submittedName>
        <fullName evidence="3">Peptidase family M13</fullName>
    </submittedName>
</protein>
<dbReference type="KEGG" id="nai:NECAME_08211"/>
<feature type="domain" description="Peptidase M13 C-terminal" evidence="2">
    <location>
        <begin position="20"/>
        <end position="132"/>
    </location>
</feature>
<dbReference type="GO" id="GO:0005886">
    <property type="term" value="C:plasma membrane"/>
    <property type="evidence" value="ECO:0007669"/>
    <property type="project" value="TreeGrafter"/>
</dbReference>
<evidence type="ECO:0000313" key="4">
    <source>
        <dbReference type="Proteomes" id="UP000053676"/>
    </source>
</evidence>
<dbReference type="SUPFAM" id="SSF55486">
    <property type="entry name" value="Metalloproteases ('zincins'), catalytic domain"/>
    <property type="match status" value="1"/>
</dbReference>
<reference evidence="4" key="1">
    <citation type="journal article" date="2014" name="Nat. Genet.">
        <title>Genome of the human hookworm Necator americanus.</title>
        <authorList>
            <person name="Tang Y.T."/>
            <person name="Gao X."/>
            <person name="Rosa B.A."/>
            <person name="Abubucker S."/>
            <person name="Hallsworth-Pepin K."/>
            <person name="Martin J."/>
            <person name="Tyagi R."/>
            <person name="Heizer E."/>
            <person name="Zhang X."/>
            <person name="Bhonagiri-Palsikar V."/>
            <person name="Minx P."/>
            <person name="Warren W.C."/>
            <person name="Wang Q."/>
            <person name="Zhan B."/>
            <person name="Hotez P.J."/>
            <person name="Sternberg P.W."/>
            <person name="Dougall A."/>
            <person name="Gaze S.T."/>
            <person name="Mulvenna J."/>
            <person name="Sotillo J."/>
            <person name="Ranganathan S."/>
            <person name="Rabelo E.M."/>
            <person name="Wilson R.K."/>
            <person name="Felgner P.L."/>
            <person name="Bethony J."/>
            <person name="Hawdon J.M."/>
            <person name="Gasser R.B."/>
            <person name="Loukas A."/>
            <person name="Mitreva M."/>
        </authorList>
    </citation>
    <scope>NUCLEOTIDE SEQUENCE [LARGE SCALE GENOMIC DNA]</scope>
</reference>
<dbReference type="GO" id="GO:0004222">
    <property type="term" value="F:metalloendopeptidase activity"/>
    <property type="evidence" value="ECO:0007669"/>
    <property type="project" value="InterPro"/>
</dbReference>
<dbReference type="PANTHER" id="PTHR11733">
    <property type="entry name" value="ZINC METALLOPROTEASE FAMILY M13 NEPRILYSIN-RELATED"/>
    <property type="match status" value="1"/>
</dbReference>
<organism evidence="3 4">
    <name type="scientific">Necator americanus</name>
    <name type="common">Human hookworm</name>
    <dbReference type="NCBI Taxonomy" id="51031"/>
    <lineage>
        <taxon>Eukaryota</taxon>
        <taxon>Metazoa</taxon>
        <taxon>Ecdysozoa</taxon>
        <taxon>Nematoda</taxon>
        <taxon>Chromadorea</taxon>
        <taxon>Rhabditida</taxon>
        <taxon>Rhabditina</taxon>
        <taxon>Rhabditomorpha</taxon>
        <taxon>Strongyloidea</taxon>
        <taxon>Ancylostomatidae</taxon>
        <taxon>Bunostominae</taxon>
        <taxon>Necator</taxon>
    </lineage>
</organism>
<proteinExistence type="predicted"/>
<evidence type="ECO:0000256" key="1">
    <source>
        <dbReference type="SAM" id="MobiDB-lite"/>
    </source>
</evidence>
<name>W2TJT2_NECAM</name>
<dbReference type="InterPro" id="IPR018497">
    <property type="entry name" value="Peptidase_M13_C"/>
</dbReference>
<feature type="region of interest" description="Disordered" evidence="1">
    <location>
        <begin position="1"/>
        <end position="21"/>
    </location>
</feature>
<dbReference type="PROSITE" id="PS51885">
    <property type="entry name" value="NEPRILYSIN"/>
    <property type="match status" value="1"/>
</dbReference>
<sequence>MFEEEIDLPPEIPGSKLKPNAGRTLSENMADVEGVRQSFVAFKNYQKEEGYREEGRIWTTEDITADQLFFLGWGIILCGKFSEEELKAIILWDTHSPPVLRVNNVVANVEGFANAFRCSPGSPMNPKNRCSIF</sequence>
<gene>
    <name evidence="3" type="ORF">NECAME_08211</name>
</gene>
<evidence type="ECO:0000313" key="3">
    <source>
        <dbReference type="EMBL" id="ETN82058.1"/>
    </source>
</evidence>
<keyword evidence="4" id="KW-1185">Reference proteome</keyword>
<dbReference type="OrthoDB" id="5873741at2759"/>
<accession>W2TJT2</accession>
<dbReference type="AlphaFoldDB" id="W2TJT2"/>
<dbReference type="GO" id="GO:0016485">
    <property type="term" value="P:protein processing"/>
    <property type="evidence" value="ECO:0007669"/>
    <property type="project" value="TreeGrafter"/>
</dbReference>
<dbReference type="Proteomes" id="UP000053676">
    <property type="component" value="Unassembled WGS sequence"/>
</dbReference>
<dbReference type="InterPro" id="IPR024079">
    <property type="entry name" value="MetalloPept_cat_dom_sf"/>
</dbReference>
<dbReference type="InterPro" id="IPR000718">
    <property type="entry name" value="Peptidase_M13"/>
</dbReference>
<dbReference type="Gene3D" id="3.40.390.10">
    <property type="entry name" value="Collagenase (Catalytic Domain)"/>
    <property type="match status" value="1"/>
</dbReference>
<dbReference type="PANTHER" id="PTHR11733:SF237">
    <property type="entry name" value="NEPRILYSIN-LIKE 4"/>
    <property type="match status" value="1"/>
</dbReference>